<name>A0A437N1W2_9SPHN</name>
<dbReference type="GO" id="GO:0003677">
    <property type="term" value="F:DNA binding"/>
    <property type="evidence" value="ECO:0007669"/>
    <property type="project" value="UniProtKB-KW"/>
</dbReference>
<dbReference type="SUPFAM" id="SSF51306">
    <property type="entry name" value="LexA/Signal peptidase"/>
    <property type="match status" value="1"/>
</dbReference>
<proteinExistence type="predicted"/>
<evidence type="ECO:0000313" key="5">
    <source>
        <dbReference type="EMBL" id="RVU03911.1"/>
    </source>
</evidence>
<keyword evidence="6" id="KW-1185">Reference proteome</keyword>
<dbReference type="Pfam" id="PF01381">
    <property type="entry name" value="HTH_3"/>
    <property type="match status" value="1"/>
</dbReference>
<evidence type="ECO:0000256" key="3">
    <source>
        <dbReference type="ARBA" id="ARBA00023163"/>
    </source>
</evidence>
<dbReference type="InterPro" id="IPR036286">
    <property type="entry name" value="LexA/Signal_pep-like_sf"/>
</dbReference>
<sequence>MIDITRPYTHTRMWEINAKHLLMAMEREGINQSQLAERVGVKQPSIGRLISGETRTTRALDRIAAALKTTPQYLRGETDDPDCGFVPVIVETREAVNPDMVELDELDLAFGLGATFIDAPVKSKKVIFSRNWLRTYTQTPPENLFFARGIGDSMMPTIFDSDELLIDRAQVAPQMGDHIWAIAYGQTGMIKRLRPMPNGSVKILSDNPSVPPEIAYDGEMHVLGRVVAVVRKV</sequence>
<comment type="caution">
    <text evidence="5">The sequence shown here is derived from an EMBL/GenBank/DDBJ whole genome shotgun (WGS) entry which is preliminary data.</text>
</comment>
<dbReference type="RefSeq" id="WP_127710468.1">
    <property type="nucleotide sequence ID" value="NZ_SACO01000011.1"/>
</dbReference>
<evidence type="ECO:0000259" key="4">
    <source>
        <dbReference type="PROSITE" id="PS50943"/>
    </source>
</evidence>
<evidence type="ECO:0000313" key="6">
    <source>
        <dbReference type="Proteomes" id="UP000282837"/>
    </source>
</evidence>
<dbReference type="Pfam" id="PF00717">
    <property type="entry name" value="Peptidase_S24"/>
    <property type="match status" value="1"/>
</dbReference>
<organism evidence="5 6">
    <name type="scientific">Novosphingobium umbonatum</name>
    <dbReference type="NCBI Taxonomy" id="1908524"/>
    <lineage>
        <taxon>Bacteria</taxon>
        <taxon>Pseudomonadati</taxon>
        <taxon>Pseudomonadota</taxon>
        <taxon>Alphaproteobacteria</taxon>
        <taxon>Sphingomonadales</taxon>
        <taxon>Sphingomonadaceae</taxon>
        <taxon>Novosphingobium</taxon>
    </lineage>
</organism>
<keyword evidence="1" id="KW-0805">Transcription regulation</keyword>
<dbReference type="Gene3D" id="2.10.109.10">
    <property type="entry name" value="Umud Fragment, subunit A"/>
    <property type="match status" value="1"/>
</dbReference>
<evidence type="ECO:0000256" key="2">
    <source>
        <dbReference type="ARBA" id="ARBA00023125"/>
    </source>
</evidence>
<dbReference type="PANTHER" id="PTHR40661:SF3">
    <property type="entry name" value="FELS-1 PROPHAGE TRANSCRIPTIONAL REGULATOR"/>
    <property type="match status" value="1"/>
</dbReference>
<reference evidence="5 6" key="1">
    <citation type="submission" date="2019-01" db="EMBL/GenBank/DDBJ databases">
        <authorList>
            <person name="Chen W.-M."/>
        </authorList>
    </citation>
    <scope>NUCLEOTIDE SEQUENCE [LARGE SCALE GENOMIC DNA]</scope>
    <source>
        <strain evidence="5 6">FSY-9</strain>
    </source>
</reference>
<dbReference type="Proteomes" id="UP000282837">
    <property type="component" value="Unassembled WGS sequence"/>
</dbReference>
<dbReference type="PANTHER" id="PTHR40661">
    <property type="match status" value="1"/>
</dbReference>
<evidence type="ECO:0000256" key="1">
    <source>
        <dbReference type="ARBA" id="ARBA00023015"/>
    </source>
</evidence>
<feature type="domain" description="HTH cro/C1-type" evidence="4">
    <location>
        <begin position="21"/>
        <end position="74"/>
    </location>
</feature>
<dbReference type="OrthoDB" id="6867563at2"/>
<dbReference type="InterPro" id="IPR001387">
    <property type="entry name" value="Cro/C1-type_HTH"/>
</dbReference>
<dbReference type="PROSITE" id="PS50943">
    <property type="entry name" value="HTH_CROC1"/>
    <property type="match status" value="1"/>
</dbReference>
<dbReference type="EMBL" id="SACO01000011">
    <property type="protein sequence ID" value="RVU03911.1"/>
    <property type="molecule type" value="Genomic_DNA"/>
</dbReference>
<dbReference type="SMART" id="SM00530">
    <property type="entry name" value="HTH_XRE"/>
    <property type="match status" value="1"/>
</dbReference>
<keyword evidence="3" id="KW-0804">Transcription</keyword>
<protein>
    <submittedName>
        <fullName evidence="5">Helix-turn-helix transcriptional regulator</fullName>
    </submittedName>
</protein>
<accession>A0A437N1W2</accession>
<gene>
    <name evidence="5" type="ORF">EOE18_13710</name>
</gene>
<dbReference type="InterPro" id="IPR010982">
    <property type="entry name" value="Lambda_DNA-bd_dom_sf"/>
</dbReference>
<dbReference type="AlphaFoldDB" id="A0A437N1W2"/>
<dbReference type="SUPFAM" id="SSF47413">
    <property type="entry name" value="lambda repressor-like DNA-binding domains"/>
    <property type="match status" value="1"/>
</dbReference>
<dbReference type="InterPro" id="IPR039418">
    <property type="entry name" value="LexA-like"/>
</dbReference>
<dbReference type="Gene3D" id="1.10.260.40">
    <property type="entry name" value="lambda repressor-like DNA-binding domains"/>
    <property type="match status" value="1"/>
</dbReference>
<keyword evidence="2" id="KW-0238">DNA-binding</keyword>
<dbReference type="InterPro" id="IPR015927">
    <property type="entry name" value="Peptidase_S24_S26A/B/C"/>
</dbReference>
<dbReference type="CDD" id="cd06529">
    <property type="entry name" value="S24_LexA-like"/>
    <property type="match status" value="1"/>
</dbReference>
<dbReference type="CDD" id="cd00093">
    <property type="entry name" value="HTH_XRE"/>
    <property type="match status" value="1"/>
</dbReference>